<feature type="domain" description="HTH gntR-type" evidence="4">
    <location>
        <begin position="22"/>
        <end position="89"/>
    </location>
</feature>
<dbReference type="InterPro" id="IPR011711">
    <property type="entry name" value="GntR_C"/>
</dbReference>
<reference evidence="5" key="1">
    <citation type="submission" date="2016-07" db="EMBL/GenBank/DDBJ databases">
        <title>Microvirga ossetica sp. nov. a new species of rhizobia isolated from root nodules of the legume species Vicia alpestris Steven originated from North Ossetia region in the Caucasus.</title>
        <authorList>
            <person name="Safronova V.I."/>
            <person name="Kuznetsova I.G."/>
            <person name="Sazanova A.L."/>
            <person name="Belimov A."/>
            <person name="Andronov E."/>
            <person name="Osledkin Y.S."/>
            <person name="Onishchuk O.P."/>
            <person name="Kurchak O.N."/>
            <person name="Shaposhnikov A.I."/>
            <person name="Willems A."/>
            <person name="Tikhonovich I.A."/>
        </authorList>
    </citation>
    <scope>NUCLEOTIDE SEQUENCE [LARGE SCALE GENOMIC DNA]</scope>
    <source>
        <strain evidence="5">V5/3M</strain>
    </source>
</reference>
<dbReference type="InterPro" id="IPR036390">
    <property type="entry name" value="WH_DNA-bd_sf"/>
</dbReference>
<evidence type="ECO:0000256" key="3">
    <source>
        <dbReference type="ARBA" id="ARBA00023163"/>
    </source>
</evidence>
<dbReference type="EMBL" id="CP016616">
    <property type="protein sequence ID" value="ANY79541.1"/>
    <property type="molecule type" value="Genomic_DNA"/>
</dbReference>
<dbReference type="PANTHER" id="PTHR43537">
    <property type="entry name" value="TRANSCRIPTIONAL REGULATOR, GNTR FAMILY"/>
    <property type="match status" value="1"/>
</dbReference>
<proteinExistence type="predicted"/>
<dbReference type="OrthoDB" id="9028214at2"/>
<dbReference type="RefSeq" id="WP_099510555.1">
    <property type="nucleotide sequence ID" value="NZ_CP016616.1"/>
</dbReference>
<dbReference type="AlphaFoldDB" id="A0A1B2EHT8"/>
<dbReference type="InterPro" id="IPR000524">
    <property type="entry name" value="Tscrpt_reg_HTH_GntR"/>
</dbReference>
<dbReference type="GO" id="GO:0003700">
    <property type="term" value="F:DNA-binding transcription factor activity"/>
    <property type="evidence" value="ECO:0007669"/>
    <property type="project" value="InterPro"/>
</dbReference>
<name>A0A1B2EHT8_9HYPH</name>
<keyword evidence="1" id="KW-0805">Transcription regulation</keyword>
<organism evidence="5">
    <name type="scientific">Microvirga ossetica</name>
    <dbReference type="NCBI Taxonomy" id="1882682"/>
    <lineage>
        <taxon>Bacteria</taxon>
        <taxon>Pseudomonadati</taxon>
        <taxon>Pseudomonadota</taxon>
        <taxon>Alphaproteobacteria</taxon>
        <taxon>Hyphomicrobiales</taxon>
        <taxon>Methylobacteriaceae</taxon>
        <taxon>Microvirga</taxon>
    </lineage>
</organism>
<keyword evidence="2" id="KW-0238">DNA-binding</keyword>
<evidence type="ECO:0000256" key="2">
    <source>
        <dbReference type="ARBA" id="ARBA00023125"/>
    </source>
</evidence>
<dbReference type="Gene3D" id="1.20.120.530">
    <property type="entry name" value="GntR ligand-binding domain-like"/>
    <property type="match status" value="1"/>
</dbReference>
<dbReference type="SMART" id="SM00895">
    <property type="entry name" value="FCD"/>
    <property type="match status" value="1"/>
</dbReference>
<dbReference type="InterPro" id="IPR008920">
    <property type="entry name" value="TF_FadR/GntR_C"/>
</dbReference>
<dbReference type="GO" id="GO:0003677">
    <property type="term" value="F:DNA binding"/>
    <property type="evidence" value="ECO:0007669"/>
    <property type="project" value="UniProtKB-KW"/>
</dbReference>
<evidence type="ECO:0000313" key="5">
    <source>
        <dbReference type="EMBL" id="ANY79541.1"/>
    </source>
</evidence>
<dbReference type="Pfam" id="PF07729">
    <property type="entry name" value="FCD"/>
    <property type="match status" value="1"/>
</dbReference>
<dbReference type="PANTHER" id="PTHR43537:SF51">
    <property type="entry name" value="HTH-TYPE TRANSCRIPTIONAL REGULATOR LGOR-RELATED"/>
    <property type="match status" value="1"/>
</dbReference>
<dbReference type="InterPro" id="IPR036388">
    <property type="entry name" value="WH-like_DNA-bd_sf"/>
</dbReference>
<dbReference type="Pfam" id="PF00392">
    <property type="entry name" value="GntR"/>
    <property type="match status" value="1"/>
</dbReference>
<dbReference type="SMART" id="SM00345">
    <property type="entry name" value="HTH_GNTR"/>
    <property type="match status" value="1"/>
</dbReference>
<protein>
    <recommendedName>
        <fullName evidence="4">HTH gntR-type domain-containing protein</fullName>
    </recommendedName>
</protein>
<dbReference type="SUPFAM" id="SSF48008">
    <property type="entry name" value="GntR ligand-binding domain-like"/>
    <property type="match status" value="1"/>
</dbReference>
<dbReference type="PROSITE" id="PS50949">
    <property type="entry name" value="HTH_GNTR"/>
    <property type="match status" value="1"/>
</dbReference>
<dbReference type="Gene3D" id="1.10.10.10">
    <property type="entry name" value="Winged helix-like DNA-binding domain superfamily/Winged helix DNA-binding domain"/>
    <property type="match status" value="1"/>
</dbReference>
<gene>
    <name evidence="5" type="ORF">BB934_15995</name>
</gene>
<dbReference type="SUPFAM" id="SSF46785">
    <property type="entry name" value="Winged helix' DNA-binding domain"/>
    <property type="match status" value="1"/>
</dbReference>
<evidence type="ECO:0000259" key="4">
    <source>
        <dbReference type="PROSITE" id="PS50949"/>
    </source>
</evidence>
<accession>A0A1B2EHT8</accession>
<dbReference type="KEGG" id="moc:BB934_15995"/>
<evidence type="ECO:0000256" key="1">
    <source>
        <dbReference type="ARBA" id="ARBA00023015"/>
    </source>
</evidence>
<sequence>MDALDKRKKYAFLASLERGPRGNTTEQVERSLRAAIVDLDFAPGEFIDKGAVCAALGVSRFPVSEALTRLAAEGLVEILPQRGSRAARIRLSEIKESMLIRQALEGMVAEIAATSLPPETLQVLRSNLEAQQEAVSRGDRPGFYGLDLEFHMILVQGLQLPRVAAAIDASRANIDRVRRLLSSPRRHAVTLAEHREIFRALEARDAQAARRAVHTHLEAVMEELGRFSVEHAEVFVHA</sequence>
<keyword evidence="3" id="KW-0804">Transcription</keyword>